<evidence type="ECO:0000256" key="5">
    <source>
        <dbReference type="PIRSR" id="PIRSR601486-1"/>
    </source>
</evidence>
<dbReference type="Gene3D" id="1.10.490.10">
    <property type="entry name" value="Globins"/>
    <property type="match status" value="1"/>
</dbReference>
<sequence>MSTLYEEIGGESTVGEVVTRFYGKVLADKRLAGFFHEDDMEELSEYQTEAFTAALGGPGSHRWELAKQLHQQRGIYHEEYDLVIGYLADALHETEVADHVISETLFAIAPLARDVISTAPSPT</sequence>
<proteinExistence type="predicted"/>
<dbReference type="SUPFAM" id="SSF46458">
    <property type="entry name" value="Globin-like"/>
    <property type="match status" value="1"/>
</dbReference>
<keyword evidence="4 5" id="KW-0408">Iron</keyword>
<dbReference type="GO" id="GO:0046872">
    <property type="term" value="F:metal ion binding"/>
    <property type="evidence" value="ECO:0007669"/>
    <property type="project" value="UniProtKB-KW"/>
</dbReference>
<reference evidence="6 7" key="1">
    <citation type="submission" date="2020-07" db="EMBL/GenBank/DDBJ databases">
        <title>Sequencing the genomes of 1000 actinobacteria strains.</title>
        <authorList>
            <person name="Klenk H.-P."/>
        </authorList>
    </citation>
    <scope>NUCLEOTIDE SEQUENCE [LARGE SCALE GENOMIC DNA]</scope>
    <source>
        <strain evidence="6 7">DSM 45975</strain>
    </source>
</reference>
<comment type="caution">
    <text evidence="6">The sequence shown here is derived from an EMBL/GenBank/DDBJ whole genome shotgun (WGS) entry which is preliminary data.</text>
</comment>
<keyword evidence="7" id="KW-1185">Reference proteome</keyword>
<dbReference type="GO" id="GO:0020037">
    <property type="term" value="F:heme binding"/>
    <property type="evidence" value="ECO:0007669"/>
    <property type="project" value="InterPro"/>
</dbReference>
<evidence type="ECO:0000256" key="3">
    <source>
        <dbReference type="ARBA" id="ARBA00022723"/>
    </source>
</evidence>
<dbReference type="RefSeq" id="WP_182543212.1">
    <property type="nucleotide sequence ID" value="NZ_JACGWZ010000001.1"/>
</dbReference>
<dbReference type="Proteomes" id="UP000569329">
    <property type="component" value="Unassembled WGS sequence"/>
</dbReference>
<dbReference type="CDD" id="cd00454">
    <property type="entry name" value="TrHb1_N"/>
    <property type="match status" value="1"/>
</dbReference>
<name>A0A839DSW3_9PSEU</name>
<dbReference type="EMBL" id="JACGWZ010000001">
    <property type="protein sequence ID" value="MBA8824040.1"/>
    <property type="molecule type" value="Genomic_DNA"/>
</dbReference>
<protein>
    <submittedName>
        <fullName evidence="6">Hemoglobin</fullName>
    </submittedName>
</protein>
<evidence type="ECO:0000313" key="6">
    <source>
        <dbReference type="EMBL" id="MBA8824040.1"/>
    </source>
</evidence>
<keyword evidence="1" id="KW-0813">Transport</keyword>
<evidence type="ECO:0000256" key="1">
    <source>
        <dbReference type="ARBA" id="ARBA00022448"/>
    </source>
</evidence>
<dbReference type="InterPro" id="IPR009050">
    <property type="entry name" value="Globin-like_sf"/>
</dbReference>
<gene>
    <name evidence="6" type="ORF">FHX42_001369</name>
</gene>
<organism evidence="6 7">
    <name type="scientific">Halosaccharopolyspora lacisalsi</name>
    <dbReference type="NCBI Taxonomy" id="1000566"/>
    <lineage>
        <taxon>Bacteria</taxon>
        <taxon>Bacillati</taxon>
        <taxon>Actinomycetota</taxon>
        <taxon>Actinomycetes</taxon>
        <taxon>Pseudonocardiales</taxon>
        <taxon>Pseudonocardiaceae</taxon>
        <taxon>Halosaccharopolyspora</taxon>
    </lineage>
</organism>
<evidence type="ECO:0000256" key="4">
    <source>
        <dbReference type="ARBA" id="ARBA00023004"/>
    </source>
</evidence>
<dbReference type="Pfam" id="PF01152">
    <property type="entry name" value="Bac_globin"/>
    <property type="match status" value="1"/>
</dbReference>
<evidence type="ECO:0000256" key="2">
    <source>
        <dbReference type="ARBA" id="ARBA00022617"/>
    </source>
</evidence>
<keyword evidence="2 5" id="KW-0349">Heme</keyword>
<dbReference type="InterPro" id="IPR001486">
    <property type="entry name" value="Hemoglobin_trunc"/>
</dbReference>
<feature type="binding site" description="proximal binding residue" evidence="5">
    <location>
        <position position="70"/>
    </location>
    <ligand>
        <name>heme</name>
        <dbReference type="ChEBI" id="CHEBI:30413"/>
    </ligand>
    <ligandPart>
        <name>Fe</name>
        <dbReference type="ChEBI" id="CHEBI:18248"/>
    </ligandPart>
</feature>
<dbReference type="GO" id="GO:0019825">
    <property type="term" value="F:oxygen binding"/>
    <property type="evidence" value="ECO:0007669"/>
    <property type="project" value="InterPro"/>
</dbReference>
<dbReference type="AlphaFoldDB" id="A0A839DSW3"/>
<evidence type="ECO:0000313" key="7">
    <source>
        <dbReference type="Proteomes" id="UP000569329"/>
    </source>
</evidence>
<dbReference type="InterPro" id="IPR012292">
    <property type="entry name" value="Globin/Proto"/>
</dbReference>
<keyword evidence="3 5" id="KW-0479">Metal-binding</keyword>
<accession>A0A839DSW3</accession>